<evidence type="ECO:0000256" key="1">
    <source>
        <dbReference type="SAM" id="Coils"/>
    </source>
</evidence>
<proteinExistence type="predicted"/>
<evidence type="ECO:0000313" key="3">
    <source>
        <dbReference type="WBParaSite" id="PgR144_g012_t01"/>
    </source>
</evidence>
<protein>
    <submittedName>
        <fullName evidence="3">Uncharacterized protein</fullName>
    </submittedName>
</protein>
<organism evidence="2 3">
    <name type="scientific">Parascaris univalens</name>
    <name type="common">Nematode worm</name>
    <dbReference type="NCBI Taxonomy" id="6257"/>
    <lineage>
        <taxon>Eukaryota</taxon>
        <taxon>Metazoa</taxon>
        <taxon>Ecdysozoa</taxon>
        <taxon>Nematoda</taxon>
        <taxon>Chromadorea</taxon>
        <taxon>Rhabditida</taxon>
        <taxon>Spirurina</taxon>
        <taxon>Ascaridomorpha</taxon>
        <taxon>Ascaridoidea</taxon>
        <taxon>Ascarididae</taxon>
        <taxon>Parascaris</taxon>
    </lineage>
</organism>
<dbReference type="WBParaSite" id="PgR144_g012_t01">
    <property type="protein sequence ID" value="PgR144_g012_t01"/>
    <property type="gene ID" value="PgR144_g012"/>
</dbReference>
<sequence length="318" mass="36061">MQKVMQANSELSTRRDQLENEVQSLKLAAIELKKASQKKAGIEWHNVDCVRIGECFLREPSSAIVLPDSNVFVSDSQLGLFLFSLNSDLIRNVSNVDWRWAQAATLLPDGYLLVSMMVRETSSLPWRRFIMKFDTDLNFIAKVEGPKWIEDETILRERLCAASNGFIYFAVAGETFSALYELSPDAKWTELEHKRGQTFLDVQVLAVTGPVAELLLVEQRRGYLCLYSVRDSSIAVRRSMTPVERPGAMCVDEQRQIFIHDLRQAKIRQLHAADTFDVVDDVAIADKSLYALAANNGFLAATYRDSNLVRVHKYKSFS</sequence>
<dbReference type="SUPFAM" id="SSF101898">
    <property type="entry name" value="NHL repeat"/>
    <property type="match status" value="1"/>
</dbReference>
<reference evidence="3" key="1">
    <citation type="submission" date="2022-11" db="UniProtKB">
        <authorList>
            <consortium name="WormBaseParasite"/>
        </authorList>
    </citation>
    <scope>IDENTIFICATION</scope>
</reference>
<feature type="coiled-coil region" evidence="1">
    <location>
        <begin position="1"/>
        <end position="35"/>
    </location>
</feature>
<dbReference type="AlphaFoldDB" id="A0A915CGE4"/>
<dbReference type="Proteomes" id="UP000887569">
    <property type="component" value="Unplaced"/>
</dbReference>
<evidence type="ECO:0000313" key="2">
    <source>
        <dbReference type="Proteomes" id="UP000887569"/>
    </source>
</evidence>
<keyword evidence="1" id="KW-0175">Coiled coil</keyword>
<accession>A0A915CGE4</accession>
<keyword evidence="2" id="KW-1185">Reference proteome</keyword>
<name>A0A915CGE4_PARUN</name>